<evidence type="ECO:0000313" key="2">
    <source>
        <dbReference type="Proteomes" id="UP000019151"/>
    </source>
</evidence>
<geneLocation type="plasmid" evidence="1 2">
    <name>1</name>
</geneLocation>
<accession>W0RPY2</accession>
<protein>
    <recommendedName>
        <fullName evidence="3">Lipoprotein</fullName>
    </recommendedName>
</protein>
<dbReference type="Proteomes" id="UP000019151">
    <property type="component" value="Plasmid 1"/>
</dbReference>
<dbReference type="EMBL" id="CP007129">
    <property type="protein sequence ID" value="AHG92547.1"/>
    <property type="molecule type" value="Genomic_DNA"/>
</dbReference>
<dbReference type="AlphaFoldDB" id="W0RPY2"/>
<name>W0RPY2_9BACT</name>
<sequence length="270" mass="27878">MIGVKVCAARPDSGGRLTPAGPALLIVRRFLIFLGGAVVVASCGDTPRTAATTADGATTAATPSAAALTDACEAIAGGAPAVDSSSEATALQALTGWRRDGVTLRYTAPRGASLALVDDSADDEGYVSHQLVGRLAGTEYAAVSRTRYEALDYLLVHLPTGDTLGVRDLPVPSPDGHYAAAAKADLEADFEDSGLDVIALTPDGARLDYTLTTSGTEGAESWAPVHVRWVGAELAYGHAVPVDGAPGRCRVTPERLVRTSSGWEIRRDGH</sequence>
<keyword evidence="2" id="KW-1185">Reference proteome</keyword>
<reference evidence="1 2" key="1">
    <citation type="journal article" date="2014" name="Genome Announc.">
        <title>Genome Sequence and Methylome of Soil Bacterium Gemmatirosa kalamazoonensis KBS708T, a Member of the Rarely Cultivated Gemmatimonadetes Phylum.</title>
        <authorList>
            <person name="Debruyn J.M."/>
            <person name="Radosevich M."/>
            <person name="Wommack K.E."/>
            <person name="Polson S.W."/>
            <person name="Hauser L.J."/>
            <person name="Fawaz M.N."/>
            <person name="Korlach J."/>
            <person name="Tsai Y.C."/>
        </authorList>
    </citation>
    <scope>NUCLEOTIDE SEQUENCE [LARGE SCALE GENOMIC DNA]</scope>
    <source>
        <strain evidence="1 2">KBS708</strain>
        <plasmid evidence="2">Plasmid 1</plasmid>
    </source>
</reference>
<evidence type="ECO:0000313" key="1">
    <source>
        <dbReference type="EMBL" id="AHG92547.1"/>
    </source>
</evidence>
<dbReference type="KEGG" id="gba:J421_5012"/>
<gene>
    <name evidence="1" type="ORF">J421_5012</name>
</gene>
<dbReference type="HOGENOM" id="CLU_1029581_0_0_0"/>
<proteinExistence type="predicted"/>
<organism evidence="1 2">
    <name type="scientific">Gemmatirosa kalamazoonensis</name>
    <dbReference type="NCBI Taxonomy" id="861299"/>
    <lineage>
        <taxon>Bacteria</taxon>
        <taxon>Pseudomonadati</taxon>
        <taxon>Gemmatimonadota</taxon>
        <taxon>Gemmatimonadia</taxon>
        <taxon>Gemmatimonadales</taxon>
        <taxon>Gemmatimonadaceae</taxon>
        <taxon>Gemmatirosa</taxon>
    </lineage>
</organism>
<keyword evidence="1" id="KW-0614">Plasmid</keyword>
<dbReference type="InParanoid" id="W0RPY2"/>
<evidence type="ECO:0008006" key="3">
    <source>
        <dbReference type="Google" id="ProtNLM"/>
    </source>
</evidence>